<feature type="compositionally biased region" description="Low complexity" evidence="1">
    <location>
        <begin position="192"/>
        <end position="201"/>
    </location>
</feature>
<evidence type="ECO:0000313" key="2">
    <source>
        <dbReference type="EMBL" id="KJH49824.1"/>
    </source>
</evidence>
<feature type="compositionally biased region" description="Polar residues" evidence="1">
    <location>
        <begin position="202"/>
        <end position="221"/>
    </location>
</feature>
<proteinExistence type="predicted"/>
<reference evidence="3" key="2">
    <citation type="journal article" date="2016" name="Sci. Rep.">
        <title>Dictyocaulus viviparus genome, variome and transcriptome elucidate lungworm biology and support future intervention.</title>
        <authorList>
            <person name="McNulty S.N."/>
            <person name="Strube C."/>
            <person name="Rosa B.A."/>
            <person name="Martin J.C."/>
            <person name="Tyagi R."/>
            <person name="Choi Y.J."/>
            <person name="Wang Q."/>
            <person name="Hallsworth Pepin K."/>
            <person name="Zhang X."/>
            <person name="Ozersky P."/>
            <person name="Wilson R.K."/>
            <person name="Sternberg P.W."/>
            <person name="Gasser R.B."/>
            <person name="Mitreva M."/>
        </authorList>
    </citation>
    <scope>NUCLEOTIDE SEQUENCE [LARGE SCALE GENOMIC DNA]</scope>
    <source>
        <strain evidence="3">HannoverDv2000</strain>
    </source>
</reference>
<evidence type="ECO:0008006" key="4">
    <source>
        <dbReference type="Google" id="ProtNLM"/>
    </source>
</evidence>
<dbReference type="EMBL" id="KN716222">
    <property type="protein sequence ID" value="KJH49824.1"/>
    <property type="molecule type" value="Genomic_DNA"/>
</dbReference>
<feature type="region of interest" description="Disordered" evidence="1">
    <location>
        <begin position="36"/>
        <end position="55"/>
    </location>
</feature>
<evidence type="ECO:0000313" key="3">
    <source>
        <dbReference type="Proteomes" id="UP000053766"/>
    </source>
</evidence>
<evidence type="ECO:0000256" key="1">
    <source>
        <dbReference type="SAM" id="MobiDB-lite"/>
    </source>
</evidence>
<feature type="region of interest" description="Disordered" evidence="1">
    <location>
        <begin position="187"/>
        <end position="227"/>
    </location>
</feature>
<sequence length="240" mass="26285">MVTHMSDQCKIIETLIYYILLQHEWMFDDNSTANDIVPERHPSETGATAAEAPQYGVGVPSGVSAASFNDMHNLIRKANEEQAAAMMNEGKTGKIKNILRRNSRRDKSKSKLKIESTAPAAMNPRVGGAQPVNSVQCLANEPPPVQSPTQPNCLENVFCGNYQERDIDAEIISRQTISPLATVASSSTLLQSPSEESSVSSFPDTSRTDPGSATTPETPSEVQARRKRQQVIKLFRLKTL</sequence>
<dbReference type="Proteomes" id="UP000053766">
    <property type="component" value="Unassembled WGS sequence"/>
</dbReference>
<reference evidence="2 3" key="1">
    <citation type="submission" date="2013-11" db="EMBL/GenBank/DDBJ databases">
        <title>Draft genome of the bovine lungworm Dictyocaulus viviparus.</title>
        <authorList>
            <person name="Mitreva M."/>
        </authorList>
    </citation>
    <scope>NUCLEOTIDE SEQUENCE [LARGE SCALE GENOMIC DNA]</scope>
    <source>
        <strain evidence="2 3">HannoverDv2000</strain>
    </source>
</reference>
<keyword evidence="3" id="KW-1185">Reference proteome</keyword>
<organism evidence="2 3">
    <name type="scientific">Dictyocaulus viviparus</name>
    <name type="common">Bovine lungworm</name>
    <dbReference type="NCBI Taxonomy" id="29172"/>
    <lineage>
        <taxon>Eukaryota</taxon>
        <taxon>Metazoa</taxon>
        <taxon>Ecdysozoa</taxon>
        <taxon>Nematoda</taxon>
        <taxon>Chromadorea</taxon>
        <taxon>Rhabditida</taxon>
        <taxon>Rhabditina</taxon>
        <taxon>Rhabditomorpha</taxon>
        <taxon>Strongyloidea</taxon>
        <taxon>Metastrongylidae</taxon>
        <taxon>Dictyocaulus</taxon>
    </lineage>
</organism>
<accession>A0A0D8Y1B0</accession>
<name>A0A0D8Y1B0_DICVI</name>
<dbReference type="AlphaFoldDB" id="A0A0D8Y1B0"/>
<dbReference type="STRING" id="29172.A0A0D8Y1B0"/>
<dbReference type="OrthoDB" id="9994905at2759"/>
<protein>
    <recommendedName>
        <fullName evidence="4">Rho-GAP domain-containing protein</fullName>
    </recommendedName>
</protein>
<gene>
    <name evidence="2" type="ORF">DICVIV_04008</name>
</gene>
<feature type="region of interest" description="Disordered" evidence="1">
    <location>
        <begin position="103"/>
        <end position="127"/>
    </location>
</feature>